<dbReference type="PANTHER" id="PTHR16214">
    <property type="entry name" value="TRANSMEMBRANE PROTEIN 260"/>
    <property type="match status" value="1"/>
</dbReference>
<dbReference type="CTD" id="54916"/>
<feature type="transmembrane region" description="Helical" evidence="1">
    <location>
        <begin position="194"/>
        <end position="214"/>
    </location>
</feature>
<keyword evidence="1" id="KW-0472">Membrane</keyword>
<organism evidence="2 3">
    <name type="scientific">Pogona vitticeps</name>
    <name type="common">central bearded dragon</name>
    <dbReference type="NCBI Taxonomy" id="103695"/>
    <lineage>
        <taxon>Eukaryota</taxon>
        <taxon>Metazoa</taxon>
        <taxon>Chordata</taxon>
        <taxon>Craniata</taxon>
        <taxon>Vertebrata</taxon>
        <taxon>Euteleostomi</taxon>
        <taxon>Lepidosauria</taxon>
        <taxon>Squamata</taxon>
        <taxon>Bifurcata</taxon>
        <taxon>Unidentata</taxon>
        <taxon>Episquamata</taxon>
        <taxon>Toxicofera</taxon>
        <taxon>Iguania</taxon>
        <taxon>Acrodonta</taxon>
        <taxon>Agamidae</taxon>
        <taxon>Amphibolurinae</taxon>
        <taxon>Pogona</taxon>
    </lineage>
</organism>
<evidence type="ECO:0000313" key="3">
    <source>
        <dbReference type="RefSeq" id="XP_020658147.2"/>
    </source>
</evidence>
<feature type="transmembrane region" description="Helical" evidence="1">
    <location>
        <begin position="158"/>
        <end position="182"/>
    </location>
</feature>
<feature type="transmembrane region" description="Helical" evidence="1">
    <location>
        <begin position="115"/>
        <end position="137"/>
    </location>
</feature>
<dbReference type="RefSeq" id="XP_020658147.2">
    <property type="nucleotide sequence ID" value="XM_020802488.2"/>
</dbReference>
<dbReference type="OrthoDB" id="197432at2759"/>
<proteinExistence type="predicted"/>
<feature type="transmembrane region" description="Helical" evidence="1">
    <location>
        <begin position="74"/>
        <end position="95"/>
    </location>
</feature>
<dbReference type="GeneID" id="110083772"/>
<accession>A0A6J0UBY9</accession>
<dbReference type="Proteomes" id="UP001652642">
    <property type="component" value="Chromosome 1"/>
</dbReference>
<feature type="transmembrane region" description="Helical" evidence="1">
    <location>
        <begin position="337"/>
        <end position="358"/>
    </location>
</feature>
<reference evidence="3" key="2">
    <citation type="submission" date="2025-08" db="UniProtKB">
        <authorList>
            <consortium name="RefSeq"/>
        </authorList>
    </citation>
    <scope>IDENTIFICATION</scope>
</reference>
<dbReference type="Pfam" id="PF11028">
    <property type="entry name" value="TMEM260-like"/>
    <property type="match status" value="1"/>
</dbReference>
<dbReference type="PANTHER" id="PTHR16214:SF3">
    <property type="entry name" value="TRANSMEMBRANE PROTEIN 260"/>
    <property type="match status" value="1"/>
</dbReference>
<keyword evidence="1" id="KW-0812">Transmembrane</keyword>
<feature type="transmembrane region" description="Helical" evidence="1">
    <location>
        <begin position="49"/>
        <end position="67"/>
    </location>
</feature>
<dbReference type="InParanoid" id="A0A6J0UBY9"/>
<gene>
    <name evidence="3" type="primary">TMEM260</name>
</gene>
<evidence type="ECO:0000256" key="1">
    <source>
        <dbReference type="SAM" id="Phobius"/>
    </source>
</evidence>
<reference evidence="2" key="1">
    <citation type="submission" date="2025-05" db="UniProtKB">
        <authorList>
            <consortium name="RefSeq"/>
        </authorList>
    </citation>
    <scope>NUCLEOTIDE SEQUENCE [LARGE SCALE GENOMIC DNA]</scope>
</reference>
<keyword evidence="1" id="KW-1133">Transmembrane helix</keyword>
<protein>
    <submittedName>
        <fullName evidence="3">Protein O-mannosyl-transferase TMEM260 isoform X1</fullName>
    </submittedName>
</protein>
<dbReference type="InterPro" id="IPR052724">
    <property type="entry name" value="GT117_domain-containing"/>
</dbReference>
<sequence length="693" mass="77620">MGALSGAGAVGAGVAALYVAALPPSVPGGDSGELITAAYELGVAHPPGYPLFTLLAKLAIVLVPFGSVAHRVHLLCAFLGAAAASLLFYTVVRLSGTHAAGVFAVGMFSFSRLTWQWSITAEVFSLNNLFVGLLMALCVRFEEAATVKERSKICKVGAFCCGLSLCNQHTIVIYVLCAVLWVSSRLLRDRELTLGYMLKLCFCFLAGCSPYLYLPASSYLNEARWTWGDQTNLKGFMTHLLREEYGTFNLAKSENGSSMAETLLFQVSQMKMELSPVVQALAVMACFCASARLKMEKAHLVWLFTSMLLTYSLFFAWRANLDITKPLFKGVVERFWMQSNAVVAVLAGLGFASLFSLAESFAENTRLVHGLRWLLAAVLVTAQISSNYRVCDQSHNDVVERFAKNLLFSMPPDAIVLLRGDLPGNALRYLHYCEGVRPNITLVDQEMMTYPWYLPKLAKHLPGVIFPGDRWNPVEALLPDGTATFNLRHFLKVNKHKETFVCIGLHEGDPTWKKDYSLWPWGSCDKLVPSRVPFDPRGWISRTQNLYNWSEEYGRFDPSSWESVANEEMWQARMKTAFFIFNLAETASVSAEVKAELYTAAYSLYQDMVGANETHPANWHKNYAIACERMLRLQPQREDPEKLLSETIKHFLLYTEKVADDPQRRQILQAVNHLKKELRDLRRIKKGRSGGQT</sequence>
<keyword evidence="2" id="KW-1185">Reference proteome</keyword>
<dbReference type="AlphaFoldDB" id="A0A6J0UBY9"/>
<name>A0A6J0UBY9_9SAUR</name>
<feature type="transmembrane region" description="Helical" evidence="1">
    <location>
        <begin position="300"/>
        <end position="317"/>
    </location>
</feature>
<dbReference type="InterPro" id="IPR021280">
    <property type="entry name" value="TMEM260-like"/>
</dbReference>
<dbReference type="KEGG" id="pvt:110083772"/>
<evidence type="ECO:0000313" key="2">
    <source>
        <dbReference type="Proteomes" id="UP001652642"/>
    </source>
</evidence>